<comment type="caution">
    <text evidence="1">The sequence shown here is derived from an EMBL/GenBank/DDBJ whole genome shotgun (WGS) entry which is preliminary data.</text>
</comment>
<gene>
    <name evidence="1" type="ORF">S01H4_55059</name>
</gene>
<protein>
    <submittedName>
        <fullName evidence="1">Uncharacterized protein</fullName>
    </submittedName>
</protein>
<sequence>MVKIDQDTMRDFVLKHYTEKEKEAIRELLKMEKTLTSLQWERGGLLSDLYQNFLDQARANA</sequence>
<accession>X1F8G7</accession>
<reference evidence="1" key="1">
    <citation type="journal article" date="2014" name="Front. Microbiol.">
        <title>High frequency of phylogenetically diverse reductive dehalogenase-homologous genes in deep subseafloor sedimentary metagenomes.</title>
        <authorList>
            <person name="Kawai M."/>
            <person name="Futagami T."/>
            <person name="Toyoda A."/>
            <person name="Takaki Y."/>
            <person name="Nishi S."/>
            <person name="Hori S."/>
            <person name="Arai W."/>
            <person name="Tsubouchi T."/>
            <person name="Morono Y."/>
            <person name="Uchiyama I."/>
            <person name="Ito T."/>
            <person name="Fujiyama A."/>
            <person name="Inagaki F."/>
            <person name="Takami H."/>
        </authorList>
    </citation>
    <scope>NUCLEOTIDE SEQUENCE</scope>
    <source>
        <strain evidence="1">Expedition CK06-06</strain>
    </source>
</reference>
<organism evidence="1">
    <name type="scientific">marine sediment metagenome</name>
    <dbReference type="NCBI Taxonomy" id="412755"/>
    <lineage>
        <taxon>unclassified sequences</taxon>
        <taxon>metagenomes</taxon>
        <taxon>ecological metagenomes</taxon>
    </lineage>
</organism>
<evidence type="ECO:0000313" key="1">
    <source>
        <dbReference type="EMBL" id="GAH17048.1"/>
    </source>
</evidence>
<dbReference type="AlphaFoldDB" id="X1F8G7"/>
<proteinExistence type="predicted"/>
<name>X1F8G7_9ZZZZ</name>
<feature type="non-terminal residue" evidence="1">
    <location>
        <position position="61"/>
    </location>
</feature>
<dbReference type="EMBL" id="BART01031737">
    <property type="protein sequence ID" value="GAH17048.1"/>
    <property type="molecule type" value="Genomic_DNA"/>
</dbReference>